<dbReference type="RefSeq" id="WP_126076830.1">
    <property type="nucleotide sequence ID" value="NZ_CP051166.1"/>
</dbReference>
<evidence type="ECO:0000313" key="2">
    <source>
        <dbReference type="Proteomes" id="UP000278085"/>
    </source>
</evidence>
<name>A0A430HFG2_9BURK</name>
<keyword evidence="2" id="KW-1185">Reference proteome</keyword>
<protein>
    <submittedName>
        <fullName evidence="1">Uncharacterized protein</fullName>
    </submittedName>
</protein>
<sequence>MNSQNILIKIIQNSQRRHFSSFLAHERNEPLRKLVLQPIFFPASGDILQRTISIMKDARLKKETFFAADYPSVDASALSAIRRLPDLPSLLCFFPTYHANGEYISSDLPVMEIQRAGAEQWYRSNPLAMDALSLFFCISPNFSCGMIMDVCAGDPLTSGSDDPIYDIYSWNFE</sequence>
<comment type="caution">
    <text evidence="1">The sequence shown here is derived from an EMBL/GenBank/DDBJ whole genome shotgun (WGS) entry which is preliminary data.</text>
</comment>
<dbReference type="EMBL" id="RXLQ01000017">
    <property type="protein sequence ID" value="RSZ56249.1"/>
    <property type="molecule type" value="Genomic_DNA"/>
</dbReference>
<evidence type="ECO:0000313" key="1">
    <source>
        <dbReference type="EMBL" id="RSZ56249.1"/>
    </source>
</evidence>
<dbReference type="Proteomes" id="UP000278085">
    <property type="component" value="Unassembled WGS sequence"/>
</dbReference>
<proteinExistence type="predicted"/>
<reference evidence="1 2" key="1">
    <citation type="submission" date="2018-12" db="EMBL/GenBank/DDBJ databases">
        <authorList>
            <person name="Yang E."/>
        </authorList>
    </citation>
    <scope>NUCLEOTIDE SEQUENCE [LARGE SCALE GENOMIC DNA]</scope>
    <source>
        <strain evidence="1 2">SOD</strain>
    </source>
</reference>
<gene>
    <name evidence="1" type="ORF">EJB06_25480</name>
</gene>
<organism evidence="1 2">
    <name type="scientific">Massilia atriviolacea</name>
    <dbReference type="NCBI Taxonomy" id="2495579"/>
    <lineage>
        <taxon>Bacteria</taxon>
        <taxon>Pseudomonadati</taxon>
        <taxon>Pseudomonadota</taxon>
        <taxon>Betaproteobacteria</taxon>
        <taxon>Burkholderiales</taxon>
        <taxon>Oxalobacteraceae</taxon>
        <taxon>Telluria group</taxon>
        <taxon>Massilia</taxon>
    </lineage>
</organism>
<dbReference type="AlphaFoldDB" id="A0A430HFG2"/>
<accession>A0A430HFG2</accession>